<dbReference type="Proteomes" id="UP001356427">
    <property type="component" value="Unassembled WGS sequence"/>
</dbReference>
<gene>
    <name evidence="2" type="ORF">J4Q44_G00356670</name>
</gene>
<name>A0AAN8KQY1_9TELE</name>
<sequence length="148" mass="16436">MEALEEEWDFLSKTVNQLNGQGRQTLSLGPSPSSSVWDNVDKKCKSDNSSYFSSSDSSSSTDSENEKRRRRRRRKTRREKKGNGYMQSQNPGRHIKKVQGGPGDLQKEGNHVRCFPQRGCGSQHCVDECPSGRDHASGSGVPSFTASI</sequence>
<comment type="caution">
    <text evidence="2">The sequence shown here is derived from an EMBL/GenBank/DDBJ whole genome shotgun (WGS) entry which is preliminary data.</text>
</comment>
<evidence type="ECO:0000256" key="1">
    <source>
        <dbReference type="SAM" id="MobiDB-lite"/>
    </source>
</evidence>
<dbReference type="AlphaFoldDB" id="A0AAN8KQY1"/>
<evidence type="ECO:0000313" key="2">
    <source>
        <dbReference type="EMBL" id="KAK6293341.1"/>
    </source>
</evidence>
<feature type="compositionally biased region" description="Low complexity" evidence="1">
    <location>
        <begin position="47"/>
        <end position="62"/>
    </location>
</feature>
<proteinExistence type="predicted"/>
<evidence type="ECO:0000313" key="3">
    <source>
        <dbReference type="Proteomes" id="UP001356427"/>
    </source>
</evidence>
<keyword evidence="3" id="KW-1185">Reference proteome</keyword>
<accession>A0AAN8KQY1</accession>
<reference evidence="2 3" key="1">
    <citation type="submission" date="2021-04" db="EMBL/GenBank/DDBJ databases">
        <authorList>
            <person name="De Guttry C."/>
            <person name="Zahm M."/>
            <person name="Klopp C."/>
            <person name="Cabau C."/>
            <person name="Louis A."/>
            <person name="Berthelot C."/>
            <person name="Parey E."/>
            <person name="Roest Crollius H."/>
            <person name="Montfort J."/>
            <person name="Robinson-Rechavi M."/>
            <person name="Bucao C."/>
            <person name="Bouchez O."/>
            <person name="Gislard M."/>
            <person name="Lluch J."/>
            <person name="Milhes M."/>
            <person name="Lampietro C."/>
            <person name="Lopez Roques C."/>
            <person name="Donnadieu C."/>
            <person name="Braasch I."/>
            <person name="Desvignes T."/>
            <person name="Postlethwait J."/>
            <person name="Bobe J."/>
            <person name="Wedekind C."/>
            <person name="Guiguen Y."/>
        </authorList>
    </citation>
    <scope>NUCLEOTIDE SEQUENCE [LARGE SCALE GENOMIC DNA]</scope>
    <source>
        <strain evidence="2">Cs_M1</strain>
        <tissue evidence="2">Blood</tissue>
    </source>
</reference>
<feature type="region of interest" description="Disordered" evidence="1">
    <location>
        <begin position="21"/>
        <end position="110"/>
    </location>
</feature>
<dbReference type="EMBL" id="JAGTTL010000036">
    <property type="protein sequence ID" value="KAK6293341.1"/>
    <property type="molecule type" value="Genomic_DNA"/>
</dbReference>
<protein>
    <submittedName>
        <fullName evidence="2">Uncharacterized protein</fullName>
    </submittedName>
</protein>
<feature type="compositionally biased region" description="Basic residues" evidence="1">
    <location>
        <begin position="68"/>
        <end position="80"/>
    </location>
</feature>
<organism evidence="2 3">
    <name type="scientific">Coregonus suidteri</name>
    <dbReference type="NCBI Taxonomy" id="861788"/>
    <lineage>
        <taxon>Eukaryota</taxon>
        <taxon>Metazoa</taxon>
        <taxon>Chordata</taxon>
        <taxon>Craniata</taxon>
        <taxon>Vertebrata</taxon>
        <taxon>Euteleostomi</taxon>
        <taxon>Actinopterygii</taxon>
        <taxon>Neopterygii</taxon>
        <taxon>Teleostei</taxon>
        <taxon>Protacanthopterygii</taxon>
        <taxon>Salmoniformes</taxon>
        <taxon>Salmonidae</taxon>
        <taxon>Coregoninae</taxon>
        <taxon>Coregonus</taxon>
    </lineage>
</organism>
<feature type="compositionally biased region" description="Polar residues" evidence="1">
    <location>
        <begin position="21"/>
        <end position="37"/>
    </location>
</feature>